<protein>
    <submittedName>
        <fullName evidence="2">Uncharacterized protein</fullName>
    </submittedName>
</protein>
<organism evidence="2 3">
    <name type="scientific">Neovison vison</name>
    <name type="common">American mink</name>
    <name type="synonym">Mustela vison</name>
    <dbReference type="NCBI Taxonomy" id="452646"/>
    <lineage>
        <taxon>Eukaryota</taxon>
        <taxon>Metazoa</taxon>
        <taxon>Chordata</taxon>
        <taxon>Craniata</taxon>
        <taxon>Vertebrata</taxon>
        <taxon>Euteleostomi</taxon>
        <taxon>Mammalia</taxon>
        <taxon>Eutheria</taxon>
        <taxon>Laurasiatheria</taxon>
        <taxon>Carnivora</taxon>
        <taxon>Caniformia</taxon>
        <taxon>Musteloidea</taxon>
        <taxon>Mustelidae</taxon>
        <taxon>Mustelinae</taxon>
        <taxon>Neogale</taxon>
    </lineage>
</organism>
<feature type="region of interest" description="Disordered" evidence="1">
    <location>
        <begin position="1"/>
        <end position="28"/>
    </location>
</feature>
<accession>A0A8C7BHZ4</accession>
<dbReference type="Proteomes" id="UP000694425">
    <property type="component" value="Unplaced"/>
</dbReference>
<feature type="compositionally biased region" description="Polar residues" evidence="1">
    <location>
        <begin position="14"/>
        <end position="28"/>
    </location>
</feature>
<keyword evidence="3" id="KW-1185">Reference proteome</keyword>
<name>A0A8C7BHZ4_NEOVI</name>
<reference evidence="2" key="2">
    <citation type="submission" date="2025-09" db="UniProtKB">
        <authorList>
            <consortium name="Ensembl"/>
        </authorList>
    </citation>
    <scope>IDENTIFICATION</scope>
</reference>
<feature type="compositionally biased region" description="Pro residues" evidence="1">
    <location>
        <begin position="90"/>
        <end position="100"/>
    </location>
</feature>
<dbReference type="AlphaFoldDB" id="A0A8C7BHZ4"/>
<proteinExistence type="predicted"/>
<feature type="compositionally biased region" description="Polar residues" evidence="1">
    <location>
        <begin position="56"/>
        <end position="66"/>
    </location>
</feature>
<feature type="region of interest" description="Disordered" evidence="1">
    <location>
        <begin position="53"/>
        <end position="100"/>
    </location>
</feature>
<reference evidence="2" key="1">
    <citation type="submission" date="2025-08" db="UniProtKB">
        <authorList>
            <consortium name="Ensembl"/>
        </authorList>
    </citation>
    <scope>IDENTIFICATION</scope>
</reference>
<evidence type="ECO:0000313" key="3">
    <source>
        <dbReference type="Proteomes" id="UP000694425"/>
    </source>
</evidence>
<dbReference type="Ensembl" id="ENSNVIT00000024229.1">
    <property type="protein sequence ID" value="ENSNVIP00000020800.1"/>
    <property type="gene ID" value="ENSNVIG00000016301.1"/>
</dbReference>
<evidence type="ECO:0000313" key="2">
    <source>
        <dbReference type="Ensembl" id="ENSNVIP00000020800.1"/>
    </source>
</evidence>
<dbReference type="GeneTree" id="ENSGT00950000183532"/>
<sequence>MTSYRRVRILVQPESHSPTGRVPQSSQPGVLVGSTLLGFLLPSPCADLLQTHRNSESASLRGSAHSTGLAHAPGAWIPQKPAPGACPARPGSPGPHRPAS</sequence>
<evidence type="ECO:0000256" key="1">
    <source>
        <dbReference type="SAM" id="MobiDB-lite"/>
    </source>
</evidence>